<accession>A0A0D5CKG1</accession>
<proteinExistence type="predicted"/>
<name>A0A0D5CKG1_9MICO</name>
<sequence length="216" mass="22101">MLGLVDFFASPQEAAAIGYSTTIDRNVTSEVDSLRDGLSPADQSAYDAARLGDQTDTASVELANGATLSKGKTGCEADAAASAYGSFANALEVEAIQNDVLILASTSPSLGPALESKADAMSSCMRSAGYAVTGVTASAVAEKAFGAYRAPGAPPAAEEAELASQDAACQDEVDLGDATLDAFFSDQYRWITDNADRLRAAAGIVTRAAQAASQPW</sequence>
<evidence type="ECO:0000313" key="1">
    <source>
        <dbReference type="EMBL" id="AJW79784.1"/>
    </source>
</evidence>
<dbReference type="KEGG" id="cmh:VO01_12210"/>
<dbReference type="PATRIC" id="fig|33014.5.peg.2516"/>
<dbReference type="EMBL" id="CP011043">
    <property type="protein sequence ID" value="AJW79784.1"/>
    <property type="molecule type" value="Genomic_DNA"/>
</dbReference>
<dbReference type="AlphaFoldDB" id="A0A0D5CKG1"/>
<dbReference type="HOGENOM" id="CLU_1275826_0_0_11"/>
<dbReference type="RefSeq" id="WP_045529302.1">
    <property type="nucleotide sequence ID" value="NZ_CP011043.1"/>
</dbReference>
<reference evidence="1 2" key="1">
    <citation type="journal article" date="2015" name="Genome Announc.">
        <title>Complete Genome Sequence of Clavibacter michiganensis subsp. insidiosus R1-1 Using PacBio Single-Molecule Real-Time Technology.</title>
        <authorList>
            <person name="Lu Y."/>
            <person name="Samac D.A."/>
            <person name="Glazebrook J."/>
            <person name="Ishimaru C.A."/>
        </authorList>
    </citation>
    <scope>NUCLEOTIDE SEQUENCE [LARGE SCALE GENOMIC DNA]</scope>
    <source>
        <strain evidence="1 2">R1-1</strain>
    </source>
</reference>
<evidence type="ECO:0000313" key="2">
    <source>
        <dbReference type="Proteomes" id="UP000032604"/>
    </source>
</evidence>
<protein>
    <submittedName>
        <fullName evidence="1">Uncharacterized protein</fullName>
    </submittedName>
</protein>
<gene>
    <name evidence="1" type="ORF">VO01_12210</name>
</gene>
<organism evidence="1 2">
    <name type="scientific">Clavibacter michiganensis subsp. insidiosus</name>
    <dbReference type="NCBI Taxonomy" id="33014"/>
    <lineage>
        <taxon>Bacteria</taxon>
        <taxon>Bacillati</taxon>
        <taxon>Actinomycetota</taxon>
        <taxon>Actinomycetes</taxon>
        <taxon>Micrococcales</taxon>
        <taxon>Microbacteriaceae</taxon>
        <taxon>Clavibacter</taxon>
    </lineage>
</organism>
<dbReference type="Proteomes" id="UP000032604">
    <property type="component" value="Chromosome"/>
</dbReference>